<dbReference type="InterPro" id="IPR041522">
    <property type="entry name" value="CdaR_GGDEF"/>
</dbReference>
<evidence type="ECO:0000259" key="4">
    <source>
        <dbReference type="Pfam" id="PF17853"/>
    </source>
</evidence>
<dbReference type="PANTHER" id="PTHR33744">
    <property type="entry name" value="CARBOHYDRATE DIACID REGULATOR"/>
    <property type="match status" value="1"/>
</dbReference>
<keyword evidence="6" id="KW-1185">Reference proteome</keyword>
<keyword evidence="5" id="KW-0238">DNA-binding</keyword>
<dbReference type="Gene3D" id="1.10.10.2840">
    <property type="entry name" value="PucR C-terminal helix-turn-helix domain"/>
    <property type="match status" value="1"/>
</dbReference>
<gene>
    <name evidence="5" type="ORF">HNR53_002929</name>
</gene>
<reference evidence="5 6" key="1">
    <citation type="submission" date="2020-08" db="EMBL/GenBank/DDBJ databases">
        <title>Genomic Encyclopedia of Type Strains, Phase IV (KMG-IV): sequencing the most valuable type-strain genomes for metagenomic binning, comparative biology and taxonomic classification.</title>
        <authorList>
            <person name="Goeker M."/>
        </authorList>
    </citation>
    <scope>NUCLEOTIDE SEQUENCE [LARGE SCALE GENOMIC DNA]</scope>
    <source>
        <strain evidence="5 6">DSM 5391</strain>
    </source>
</reference>
<accession>A0A7X0HSY6</accession>
<dbReference type="InterPro" id="IPR029016">
    <property type="entry name" value="GAF-like_dom_sf"/>
</dbReference>
<feature type="domain" description="CdaR GGDEF-like" evidence="4">
    <location>
        <begin position="481"/>
        <end position="613"/>
    </location>
</feature>
<dbReference type="InterPro" id="IPR003018">
    <property type="entry name" value="GAF"/>
</dbReference>
<dbReference type="Pfam" id="PF13185">
    <property type="entry name" value="GAF_2"/>
    <property type="match status" value="1"/>
</dbReference>
<evidence type="ECO:0000313" key="5">
    <source>
        <dbReference type="EMBL" id="MBB6446272.1"/>
    </source>
</evidence>
<dbReference type="InterPro" id="IPR025736">
    <property type="entry name" value="PucR_C-HTH_dom"/>
</dbReference>
<organism evidence="5 6">
    <name type="scientific">Bacillus benzoevorans</name>
    <dbReference type="NCBI Taxonomy" id="1456"/>
    <lineage>
        <taxon>Bacteria</taxon>
        <taxon>Bacillati</taxon>
        <taxon>Bacillota</taxon>
        <taxon>Bacilli</taxon>
        <taxon>Bacillales</taxon>
        <taxon>Bacillaceae</taxon>
        <taxon>Bacillus</taxon>
    </lineage>
</organism>
<comment type="caution">
    <text evidence="5">The sequence shown here is derived from an EMBL/GenBank/DDBJ whole genome shotgun (WGS) entry which is preliminary data.</text>
</comment>
<feature type="domain" description="PucR C-terminal helix-turn-helix" evidence="3">
    <location>
        <begin position="666"/>
        <end position="723"/>
    </location>
</feature>
<dbReference type="GO" id="GO:0003677">
    <property type="term" value="F:DNA binding"/>
    <property type="evidence" value="ECO:0007669"/>
    <property type="project" value="UniProtKB-KW"/>
</dbReference>
<evidence type="ECO:0000313" key="6">
    <source>
        <dbReference type="Proteomes" id="UP000531594"/>
    </source>
</evidence>
<proteinExistence type="inferred from homology"/>
<dbReference type="Pfam" id="PF17853">
    <property type="entry name" value="GGDEF_2"/>
    <property type="match status" value="1"/>
</dbReference>
<evidence type="ECO:0000259" key="2">
    <source>
        <dbReference type="Pfam" id="PF13185"/>
    </source>
</evidence>
<dbReference type="SUPFAM" id="SSF55781">
    <property type="entry name" value="GAF domain-like"/>
    <property type="match status" value="2"/>
</dbReference>
<feature type="domain" description="GAF" evidence="2">
    <location>
        <begin position="240"/>
        <end position="305"/>
    </location>
</feature>
<dbReference type="Pfam" id="PF13556">
    <property type="entry name" value="HTH_30"/>
    <property type="match status" value="1"/>
</dbReference>
<name>A0A7X0HSY6_9BACI</name>
<comment type="similarity">
    <text evidence="1">Belongs to the CdaR family.</text>
</comment>
<dbReference type="RefSeq" id="WP_184527115.1">
    <property type="nucleotide sequence ID" value="NZ_JACHGK010000010.1"/>
</dbReference>
<protein>
    <submittedName>
        <fullName evidence="5">DNA-binding PucR family transcriptional regulator</fullName>
    </submittedName>
</protein>
<dbReference type="Gene3D" id="3.30.450.40">
    <property type="match status" value="2"/>
</dbReference>
<dbReference type="AlphaFoldDB" id="A0A7X0HSY6"/>
<dbReference type="InterPro" id="IPR042070">
    <property type="entry name" value="PucR_C-HTH_sf"/>
</dbReference>
<evidence type="ECO:0000259" key="3">
    <source>
        <dbReference type="Pfam" id="PF13556"/>
    </source>
</evidence>
<dbReference type="InterPro" id="IPR051448">
    <property type="entry name" value="CdaR-like_regulators"/>
</dbReference>
<sequence length="729" mass="84123">MELLKKEEAVRKIGSRLRRTTRQLNQFDTQKETLQFLADSVCSQLSCDFIGIITKESDSLVSKVWSGLSTNLKEIFPIRIDQCNPLLFERSLMFSDDSRAASCMFTRLCINEGMQTWFTVPLTDDSDSLGFCTIGYFRPVTLIREMETIFDEFGKDAATAITLSRQRELEKSRMSAVEWMNQNLSLDSSVEVKVAKLVKGAGKLASAGFACMYSYDEKENGLIYQPPAYGIMERAHKIKVDNSEDLKQYFPCLKTPGEQQLTIPLVINSKTIGVLHLEKRNNGTFTQEDLETLLFLSNHVAVILENARLYRHEKDHKQKLHFLLEYQQSLVKETIEGNNFDGITGTLSNLFSTTVILLDRFLRPLSFKLYEMNETKLHQLVELATYKIIQHHQPIGSWFSSEQNNDIRLETWSIHGGGGLLGYLAVDTTKDEMDDYYRLGINLARNIYSLQFIKQKLVLDAREQVKDSFMNKLLAEKLEDQESIIQYANLFNWDLFRPHRVAVLSLSIHDEDMNILEIDAQKSLVWEQLKVKIAHRNPEVRMANKDGAWVLLAPIDIEENRPKVYWSKLYQYIRTCMEMISGHCQAYLAVGGKTEKLSDYYVGYIQALKALNVVTIRFHDIGFALFDELGSYTVLHQLKDPQIADLFIQKHLAPLLQYSEGKSMDLFQTLRVYLEHNGSIKDTAEELYIHRSSLLYRLEKIADLLDIDINDSESRFNLMIAYKLYDLYR</sequence>
<evidence type="ECO:0000256" key="1">
    <source>
        <dbReference type="ARBA" id="ARBA00006754"/>
    </source>
</evidence>
<dbReference type="PANTHER" id="PTHR33744:SF1">
    <property type="entry name" value="DNA-BINDING TRANSCRIPTIONAL ACTIVATOR ADER"/>
    <property type="match status" value="1"/>
</dbReference>
<dbReference type="Proteomes" id="UP000531594">
    <property type="component" value="Unassembled WGS sequence"/>
</dbReference>
<dbReference type="EMBL" id="JACHGK010000010">
    <property type="protein sequence ID" value="MBB6446272.1"/>
    <property type="molecule type" value="Genomic_DNA"/>
</dbReference>